<sequence length="83" mass="9384">MLNQRPKKRSLTLRGHRTSVSLEDAFWVEFRQLARQQNRAINELAAEIDEARGTDCGLASAIRLFVLQALQHKLGQQDSPAPD</sequence>
<evidence type="ECO:0000259" key="1">
    <source>
        <dbReference type="Pfam" id="PF13467"/>
    </source>
</evidence>
<dbReference type="OrthoDB" id="7477016at2"/>
<comment type="caution">
    <text evidence="2">The sequence shown here is derived from an EMBL/GenBank/DDBJ whole genome shotgun (WGS) entry which is preliminary data.</text>
</comment>
<evidence type="ECO:0000313" key="2">
    <source>
        <dbReference type="EMBL" id="KUP91350.1"/>
    </source>
</evidence>
<keyword evidence="3" id="KW-1185">Reference proteome</keyword>
<feature type="domain" description="Ribbon-helix-helix" evidence="1">
    <location>
        <begin position="6"/>
        <end position="69"/>
    </location>
</feature>
<evidence type="ECO:0000313" key="3">
    <source>
        <dbReference type="Proteomes" id="UP000068382"/>
    </source>
</evidence>
<dbReference type="RefSeq" id="WP_082705214.1">
    <property type="nucleotide sequence ID" value="NZ_LPUY01000098.1"/>
</dbReference>
<dbReference type="PATRIC" id="fig|1768241.3.peg.3962"/>
<reference evidence="2 3" key="1">
    <citation type="submission" date="2015-12" db="EMBL/GenBank/DDBJ databases">
        <title>Genome sequence of the marine Rhodobacteraceae strain O3.65, Candidatus Tritonibacter horizontis.</title>
        <authorList>
            <person name="Poehlein A."/>
            <person name="Giebel H.A."/>
            <person name="Voget S."/>
            <person name="Brinkhoff T."/>
        </authorList>
    </citation>
    <scope>NUCLEOTIDE SEQUENCE [LARGE SCALE GENOMIC DNA]</scope>
    <source>
        <strain evidence="2 3">O3.65</strain>
    </source>
</reference>
<organism evidence="2 3">
    <name type="scientific">Tritonibacter horizontis</name>
    <dbReference type="NCBI Taxonomy" id="1768241"/>
    <lineage>
        <taxon>Bacteria</taxon>
        <taxon>Pseudomonadati</taxon>
        <taxon>Pseudomonadota</taxon>
        <taxon>Alphaproteobacteria</taxon>
        <taxon>Rhodobacterales</taxon>
        <taxon>Paracoccaceae</taxon>
        <taxon>Tritonibacter</taxon>
    </lineage>
</organism>
<gene>
    <name evidence="2" type="ORF">TRIHO_37960</name>
</gene>
<dbReference type="Pfam" id="PF13467">
    <property type="entry name" value="RHH_4"/>
    <property type="match status" value="1"/>
</dbReference>
<dbReference type="AlphaFoldDB" id="A0A132BUC0"/>
<dbReference type="InterPro" id="IPR038268">
    <property type="entry name" value="RHH_sf"/>
</dbReference>
<proteinExistence type="predicted"/>
<protein>
    <recommendedName>
        <fullName evidence="1">Ribbon-helix-helix domain-containing protein</fullName>
    </recommendedName>
</protein>
<dbReference type="Gene3D" id="1.10.3990.20">
    <property type="entry name" value="protein bp1543"/>
    <property type="match status" value="1"/>
</dbReference>
<accession>A0A132BUC0</accession>
<dbReference type="EMBL" id="LPUY01000098">
    <property type="protein sequence ID" value="KUP91350.1"/>
    <property type="molecule type" value="Genomic_DNA"/>
</dbReference>
<dbReference type="InterPro" id="IPR027373">
    <property type="entry name" value="RHH_dom"/>
</dbReference>
<dbReference type="Proteomes" id="UP000068382">
    <property type="component" value="Unassembled WGS sequence"/>
</dbReference>
<name>A0A132BUC0_9RHOB</name>